<evidence type="ECO:0000256" key="6">
    <source>
        <dbReference type="ARBA" id="ARBA00023002"/>
    </source>
</evidence>
<dbReference type="PATRIC" id="fig|1318628.3.peg.531"/>
<sequence length="313" mass="34415">MKLAYQRQTGKAEDPRTVALVQELVRAASIEATPRQILETDSLAELLPAGTWVYVPFLPHGQFSETLPACQRLIDAGMQPVPHLPARLVESHDQLRDWLGQLRAIGVDRLMLIAGDSDSVAGPFPDTLALLESGLLEQQQFLHLGVAGHPDGHPVADQESLRRALSLKRDYARVTGSRLWVVTQFAFEAERYTGWLQAVGDILPEVPVYMGVAGPTNLKTLITYAAQCGVGVSARTMWRKPGSARLLRSWTPDGLVHALARHRQDFPDTLLAGIHLFPFGGLQRSARWIRQCGEPDEPEEARGSLSDPVSDSV</sequence>
<evidence type="ECO:0000313" key="11">
    <source>
        <dbReference type="EMBL" id="EON93569.1"/>
    </source>
</evidence>
<comment type="catalytic activity">
    <reaction evidence="8">
        <text>(6S)-5-methyl-5,6,7,8-tetrahydrofolate + NAD(+) = (6R)-5,10-methylene-5,6,7,8-tetrahydrofolate + NADH + H(+)</text>
        <dbReference type="Rhea" id="RHEA:19821"/>
        <dbReference type="ChEBI" id="CHEBI:15378"/>
        <dbReference type="ChEBI" id="CHEBI:15636"/>
        <dbReference type="ChEBI" id="CHEBI:18608"/>
        <dbReference type="ChEBI" id="CHEBI:57540"/>
        <dbReference type="ChEBI" id="CHEBI:57945"/>
        <dbReference type="EC" id="1.5.1.54"/>
    </reaction>
    <physiologicalReaction direction="right-to-left" evidence="8">
        <dbReference type="Rhea" id="RHEA:19823"/>
    </physiologicalReaction>
</comment>
<keyword evidence="12" id="KW-1185">Reference proteome</keyword>
<name>R8B4W4_9GAMM</name>
<dbReference type="GO" id="GO:0005829">
    <property type="term" value="C:cytosol"/>
    <property type="evidence" value="ECO:0007669"/>
    <property type="project" value="TreeGrafter"/>
</dbReference>
<evidence type="ECO:0000313" key="12">
    <source>
        <dbReference type="Proteomes" id="UP000016540"/>
    </source>
</evidence>
<keyword evidence="4 9" id="KW-0285">Flavoprotein</keyword>
<organism evidence="11 12">
    <name type="scientific">Marinobacter lipolyticus SM19</name>
    <dbReference type="NCBI Taxonomy" id="1318628"/>
    <lineage>
        <taxon>Bacteria</taxon>
        <taxon>Pseudomonadati</taxon>
        <taxon>Pseudomonadota</taxon>
        <taxon>Gammaproteobacteria</taxon>
        <taxon>Pseudomonadales</taxon>
        <taxon>Marinobacteraceae</taxon>
        <taxon>Marinobacter</taxon>
    </lineage>
</organism>
<dbReference type="OrthoDB" id="9812555at2"/>
<dbReference type="RefSeq" id="WP_012136529.1">
    <property type="nucleotide sequence ID" value="NZ_KE007306.1"/>
</dbReference>
<dbReference type="GO" id="GO:0035999">
    <property type="term" value="P:tetrahydrofolate interconversion"/>
    <property type="evidence" value="ECO:0007669"/>
    <property type="project" value="UniProtKB-UniPathway"/>
</dbReference>
<comment type="pathway">
    <text evidence="2 9">One-carbon metabolism; tetrahydrofolate interconversion.</text>
</comment>
<evidence type="ECO:0000256" key="4">
    <source>
        <dbReference type="ARBA" id="ARBA00022630"/>
    </source>
</evidence>
<comment type="caution">
    <text evidence="11">The sequence shown here is derived from an EMBL/GenBank/DDBJ whole genome shotgun (WGS) entry which is preliminary data.</text>
</comment>
<dbReference type="PANTHER" id="PTHR45754:SF3">
    <property type="entry name" value="METHYLENETETRAHYDROFOLATE REDUCTASE (NADPH)"/>
    <property type="match status" value="1"/>
</dbReference>
<dbReference type="GO" id="GO:0071949">
    <property type="term" value="F:FAD binding"/>
    <property type="evidence" value="ECO:0007669"/>
    <property type="project" value="TreeGrafter"/>
</dbReference>
<feature type="region of interest" description="Disordered" evidence="10">
    <location>
        <begin position="294"/>
        <end position="313"/>
    </location>
</feature>
<evidence type="ECO:0000256" key="3">
    <source>
        <dbReference type="ARBA" id="ARBA00006743"/>
    </source>
</evidence>
<dbReference type="SUPFAM" id="SSF51730">
    <property type="entry name" value="FAD-linked oxidoreductase"/>
    <property type="match status" value="1"/>
</dbReference>
<dbReference type="InterPro" id="IPR003171">
    <property type="entry name" value="Mehydrof_redctse-like"/>
</dbReference>
<reference evidence="11 12" key="1">
    <citation type="journal article" date="2013" name="Genome Announc.">
        <title>Draft Genome Sequence of the Moderately Halophilic Bacterium Marinobacter lipolyticus Strain SM19.</title>
        <authorList>
            <person name="Papke R.T."/>
            <person name="de la Haba R.R."/>
            <person name="Infante-Dominguez C."/>
            <person name="Perez D."/>
            <person name="Sanchez-Porro C."/>
            <person name="Lapierre P."/>
            <person name="Ventosa A."/>
        </authorList>
    </citation>
    <scope>NUCLEOTIDE SEQUENCE [LARGE SCALE GENOMIC DNA]</scope>
    <source>
        <strain evidence="11 12">SM19</strain>
    </source>
</reference>
<dbReference type="Pfam" id="PF02219">
    <property type="entry name" value="MTHFR"/>
    <property type="match status" value="1"/>
</dbReference>
<dbReference type="STRING" id="1318628.MARLIPOL_02650"/>
<keyword evidence="6 9" id="KW-0560">Oxidoreductase</keyword>
<dbReference type="Gene3D" id="3.20.20.220">
    <property type="match status" value="1"/>
</dbReference>
<gene>
    <name evidence="11" type="ORF">MARLIPOL_02650</name>
</gene>
<dbReference type="GO" id="GO:0009086">
    <property type="term" value="P:methionine biosynthetic process"/>
    <property type="evidence" value="ECO:0007669"/>
    <property type="project" value="TreeGrafter"/>
</dbReference>
<evidence type="ECO:0000256" key="7">
    <source>
        <dbReference type="ARBA" id="ARBA00034478"/>
    </source>
</evidence>
<evidence type="ECO:0000256" key="8">
    <source>
        <dbReference type="ARBA" id="ARBA00048628"/>
    </source>
</evidence>
<evidence type="ECO:0000256" key="10">
    <source>
        <dbReference type="SAM" id="MobiDB-lite"/>
    </source>
</evidence>
<evidence type="ECO:0000256" key="5">
    <source>
        <dbReference type="ARBA" id="ARBA00022827"/>
    </source>
</evidence>
<evidence type="ECO:0000256" key="9">
    <source>
        <dbReference type="RuleBase" id="RU003862"/>
    </source>
</evidence>
<protein>
    <recommendedName>
        <fullName evidence="9">Methylenetetrahydrofolate reductase</fullName>
    </recommendedName>
</protein>
<keyword evidence="5 9" id="KW-0274">FAD</keyword>
<accession>R8B4W4</accession>
<dbReference type="PANTHER" id="PTHR45754">
    <property type="entry name" value="METHYLENETETRAHYDROFOLATE REDUCTASE"/>
    <property type="match status" value="1"/>
</dbReference>
<dbReference type="eggNOG" id="COG0685">
    <property type="taxonomic scope" value="Bacteria"/>
</dbReference>
<dbReference type="InterPro" id="IPR029041">
    <property type="entry name" value="FAD-linked_oxidoreductase-like"/>
</dbReference>
<comment type="cofactor">
    <cofactor evidence="1 9">
        <name>FAD</name>
        <dbReference type="ChEBI" id="CHEBI:57692"/>
    </cofactor>
</comment>
<dbReference type="EMBL" id="ASAD01000006">
    <property type="protein sequence ID" value="EON93569.1"/>
    <property type="molecule type" value="Genomic_DNA"/>
</dbReference>
<dbReference type="UniPathway" id="UPA00193"/>
<dbReference type="AlphaFoldDB" id="R8B4W4"/>
<comment type="pathway">
    <text evidence="7">Amino-acid biosynthesis; L-methionine biosynthesis via de novo pathway.</text>
</comment>
<evidence type="ECO:0000256" key="2">
    <source>
        <dbReference type="ARBA" id="ARBA00004777"/>
    </source>
</evidence>
<dbReference type="Proteomes" id="UP000016540">
    <property type="component" value="Unassembled WGS sequence"/>
</dbReference>
<proteinExistence type="inferred from homology"/>
<comment type="similarity">
    <text evidence="3 9">Belongs to the methylenetetrahydrofolate reductase family.</text>
</comment>
<dbReference type="HOGENOM" id="CLU_081788_0_0_6"/>
<dbReference type="GO" id="GO:0106312">
    <property type="term" value="F:methylenetetrahydrofolate reductase (NADH) activity"/>
    <property type="evidence" value="ECO:0007669"/>
    <property type="project" value="UniProtKB-EC"/>
</dbReference>
<evidence type="ECO:0000256" key="1">
    <source>
        <dbReference type="ARBA" id="ARBA00001974"/>
    </source>
</evidence>